<dbReference type="Proteomes" id="UP000243081">
    <property type="component" value="Unassembled WGS sequence"/>
</dbReference>
<comment type="caution">
    <text evidence="2">The sequence shown here is derived from an EMBL/GenBank/DDBJ whole genome shotgun (WGS) entry which is preliminary data.</text>
</comment>
<sequence length="149" mass="16596">MADRLKAGGAMHNLFNSALAPGIIAMRDSMSSRTGVILEDLAAYCEKRKANTWMSERMTAARKDAWLRSTTATESDVQDAARKPPIPKRTRDTGPIALADEPSAEWDASVPGENWLENWFKPTRNFSEPIDYRLWEDFSGNHGGPAVRT</sequence>
<name>A0A179I143_CORDF</name>
<reference evidence="2 3" key="1">
    <citation type="submission" date="2016-03" db="EMBL/GenBank/DDBJ databases">
        <title>Fine-scale spatial genetic structure of a fungal parasite of coffee scale insects.</title>
        <authorList>
            <person name="Jackson D."/>
            <person name="Zemenick K.A."/>
            <person name="Malloure B."/>
            <person name="Quandt C.A."/>
            <person name="James T.Y."/>
        </authorList>
    </citation>
    <scope>NUCLEOTIDE SEQUENCE [LARGE SCALE GENOMIC DNA]</scope>
    <source>
        <strain evidence="2 3">UM487</strain>
    </source>
</reference>
<accession>A0A179I143</accession>
<organism evidence="2 3">
    <name type="scientific">Cordyceps confragosa</name>
    <name type="common">Lecanicillium lecanii</name>
    <dbReference type="NCBI Taxonomy" id="2714763"/>
    <lineage>
        <taxon>Eukaryota</taxon>
        <taxon>Fungi</taxon>
        <taxon>Dikarya</taxon>
        <taxon>Ascomycota</taxon>
        <taxon>Pezizomycotina</taxon>
        <taxon>Sordariomycetes</taxon>
        <taxon>Hypocreomycetidae</taxon>
        <taxon>Hypocreales</taxon>
        <taxon>Cordycipitaceae</taxon>
        <taxon>Akanthomyces</taxon>
    </lineage>
</organism>
<evidence type="ECO:0000256" key="1">
    <source>
        <dbReference type="SAM" id="MobiDB-lite"/>
    </source>
</evidence>
<gene>
    <name evidence="2" type="ORF">LLEC1_01856</name>
</gene>
<dbReference type="AlphaFoldDB" id="A0A179I143"/>
<feature type="region of interest" description="Disordered" evidence="1">
    <location>
        <begin position="66"/>
        <end position="108"/>
    </location>
</feature>
<evidence type="ECO:0000313" key="2">
    <source>
        <dbReference type="EMBL" id="OAQ96387.1"/>
    </source>
</evidence>
<keyword evidence="3" id="KW-1185">Reference proteome</keyword>
<evidence type="ECO:0000313" key="3">
    <source>
        <dbReference type="Proteomes" id="UP000243081"/>
    </source>
</evidence>
<proteinExistence type="predicted"/>
<dbReference type="EMBL" id="LUKN01004202">
    <property type="protein sequence ID" value="OAQ96387.1"/>
    <property type="molecule type" value="Genomic_DNA"/>
</dbReference>
<protein>
    <submittedName>
        <fullName evidence="2">Uncharacterized protein</fullName>
    </submittedName>
</protein>
<dbReference type="OrthoDB" id="6486656at2759"/>